<dbReference type="SUPFAM" id="SSF51412">
    <property type="entry name" value="Inosine monophosphate dehydrogenase (IMPDH)"/>
    <property type="match status" value="1"/>
</dbReference>
<accession>A0A835HXG9</accession>
<dbReference type="PROSITE" id="PS51998">
    <property type="entry name" value="DEK_C"/>
    <property type="match status" value="1"/>
</dbReference>
<name>A0A835HXG9_9MAGN</name>
<comment type="similarity">
    <text evidence="1">Belongs to the IMPDH/GMPR family.</text>
</comment>
<reference evidence="4 5" key="1">
    <citation type="submission" date="2020-10" db="EMBL/GenBank/DDBJ databases">
        <title>The Coptis chinensis genome and diversification of protoberbering-type alkaloids.</title>
        <authorList>
            <person name="Wang B."/>
            <person name="Shu S."/>
            <person name="Song C."/>
            <person name="Liu Y."/>
        </authorList>
    </citation>
    <scope>NUCLEOTIDE SEQUENCE [LARGE SCALE GENOMIC DNA]</scope>
    <source>
        <strain evidence="4">HL-2020</strain>
        <tissue evidence="4">Leaf</tissue>
    </source>
</reference>
<organism evidence="4 5">
    <name type="scientific">Coptis chinensis</name>
    <dbReference type="NCBI Taxonomy" id="261450"/>
    <lineage>
        <taxon>Eukaryota</taxon>
        <taxon>Viridiplantae</taxon>
        <taxon>Streptophyta</taxon>
        <taxon>Embryophyta</taxon>
        <taxon>Tracheophyta</taxon>
        <taxon>Spermatophyta</taxon>
        <taxon>Magnoliopsida</taxon>
        <taxon>Ranunculales</taxon>
        <taxon>Ranunculaceae</taxon>
        <taxon>Coptidoideae</taxon>
        <taxon>Coptis</taxon>
    </lineage>
</organism>
<dbReference type="SUPFAM" id="SSF109715">
    <property type="entry name" value="DEK C-terminal domain"/>
    <property type="match status" value="1"/>
</dbReference>
<evidence type="ECO:0000313" key="5">
    <source>
        <dbReference type="Proteomes" id="UP000631114"/>
    </source>
</evidence>
<feature type="region of interest" description="Disordered" evidence="2">
    <location>
        <begin position="139"/>
        <end position="159"/>
    </location>
</feature>
<proteinExistence type="inferred from homology"/>
<sequence>MVTDWEIMNRVGEFLGASDLNTTTTNVLRRKLEEDFGVDLSDKKSFIRDQLVLFILNKFQLNEQQRLTSDMTDEAMALERERDRDRDRVRKRRWRQSMSNERRLLVRARDTYLRRQRRHNMTDEQRFLVRERETNLRRLRRKNTTDEQRSLQRERDRLRTRERRHNLSQNIHAYTVAFTSGPVNATAVYRIPSIALKQGIPVIADGGIANSGDIVKALILGASTVMMGSFLAGSNDPNEAPGVYESQGGHQVKKYRGMGSLEAMTKGSDAWYLGDTSKRKVAQGVVGAVADKGCVLKFISYTMQAVKQGFQDLGAPSVESAHKLLWSSVLWLEVCSINCFISHSTISSTWFVQAQRGLKVACMICFPMPRNLSEVLIPGPRLLKQYS</sequence>
<dbReference type="Gene3D" id="1.10.10.60">
    <property type="entry name" value="Homeodomain-like"/>
    <property type="match status" value="1"/>
</dbReference>
<feature type="compositionally biased region" description="Basic and acidic residues" evidence="2">
    <location>
        <begin position="143"/>
        <end position="159"/>
    </location>
</feature>
<dbReference type="Gene3D" id="3.20.20.70">
    <property type="entry name" value="Aldolase class I"/>
    <property type="match status" value="1"/>
</dbReference>
<dbReference type="Proteomes" id="UP000631114">
    <property type="component" value="Unassembled WGS sequence"/>
</dbReference>
<evidence type="ECO:0000256" key="2">
    <source>
        <dbReference type="SAM" id="MobiDB-lite"/>
    </source>
</evidence>
<feature type="domain" description="DEK-C" evidence="3">
    <location>
        <begin position="1"/>
        <end position="56"/>
    </location>
</feature>
<keyword evidence="5" id="KW-1185">Reference proteome</keyword>
<dbReference type="Pfam" id="PF00478">
    <property type="entry name" value="IMPDH"/>
    <property type="match status" value="1"/>
</dbReference>
<gene>
    <name evidence="4" type="ORF">IFM89_030393</name>
</gene>
<dbReference type="Pfam" id="PF08766">
    <property type="entry name" value="DEK_C"/>
    <property type="match status" value="1"/>
</dbReference>
<comment type="caution">
    <text evidence="4">The sequence shown here is derived from an EMBL/GenBank/DDBJ whole genome shotgun (WGS) entry which is preliminary data.</text>
</comment>
<dbReference type="PANTHER" id="PTHR11911">
    <property type="entry name" value="INOSINE-5-MONOPHOSPHATE DEHYDROGENASE RELATED"/>
    <property type="match status" value="1"/>
</dbReference>
<dbReference type="GO" id="GO:0006183">
    <property type="term" value="P:GTP biosynthetic process"/>
    <property type="evidence" value="ECO:0007669"/>
    <property type="project" value="TreeGrafter"/>
</dbReference>
<evidence type="ECO:0000313" key="4">
    <source>
        <dbReference type="EMBL" id="KAF9606974.1"/>
    </source>
</evidence>
<dbReference type="SMART" id="SM01240">
    <property type="entry name" value="IMPDH"/>
    <property type="match status" value="1"/>
</dbReference>
<dbReference type="InterPro" id="IPR005990">
    <property type="entry name" value="IMP_DH"/>
</dbReference>
<dbReference type="GO" id="GO:0005737">
    <property type="term" value="C:cytoplasm"/>
    <property type="evidence" value="ECO:0007669"/>
    <property type="project" value="TreeGrafter"/>
</dbReference>
<dbReference type="InterPro" id="IPR014876">
    <property type="entry name" value="DEK_C"/>
</dbReference>
<evidence type="ECO:0000259" key="3">
    <source>
        <dbReference type="PROSITE" id="PS51998"/>
    </source>
</evidence>
<protein>
    <recommendedName>
        <fullName evidence="3">DEK-C domain-containing protein</fullName>
    </recommendedName>
</protein>
<dbReference type="InterPro" id="IPR013785">
    <property type="entry name" value="Aldolase_TIM"/>
</dbReference>
<dbReference type="AlphaFoldDB" id="A0A835HXG9"/>
<dbReference type="OrthoDB" id="416622at2759"/>
<dbReference type="PANTHER" id="PTHR11911:SF111">
    <property type="entry name" value="INOSINE-5'-MONOPHOSPHATE DEHYDROGENASE"/>
    <property type="match status" value="1"/>
</dbReference>
<dbReference type="GO" id="GO:0003938">
    <property type="term" value="F:IMP dehydrogenase activity"/>
    <property type="evidence" value="ECO:0007669"/>
    <property type="project" value="InterPro"/>
</dbReference>
<dbReference type="InterPro" id="IPR001093">
    <property type="entry name" value="IMP_DH_GMPRt"/>
</dbReference>
<dbReference type="EMBL" id="JADFTS010000005">
    <property type="protein sequence ID" value="KAF9606974.1"/>
    <property type="molecule type" value="Genomic_DNA"/>
</dbReference>
<evidence type="ECO:0000256" key="1">
    <source>
        <dbReference type="ARBA" id="ARBA00005502"/>
    </source>
</evidence>